<dbReference type="GO" id="GO:0016407">
    <property type="term" value="F:acetyltransferase activity"/>
    <property type="evidence" value="ECO:0007669"/>
    <property type="project" value="InterPro"/>
</dbReference>
<dbReference type="Proteomes" id="UP000273828">
    <property type="component" value="Unassembled WGS sequence"/>
</dbReference>
<organism evidence="2 3">
    <name type="scientific">Natrarchaeobius halalkaliphilus</name>
    <dbReference type="NCBI Taxonomy" id="1679091"/>
    <lineage>
        <taxon>Archaea</taxon>
        <taxon>Methanobacteriati</taxon>
        <taxon>Methanobacteriota</taxon>
        <taxon>Stenosarchaea group</taxon>
        <taxon>Halobacteria</taxon>
        <taxon>Halobacteriales</taxon>
        <taxon>Natrialbaceae</taxon>
        <taxon>Natrarchaeobius</taxon>
    </lineage>
</organism>
<dbReference type="AlphaFoldDB" id="A0A3N6P606"/>
<evidence type="ECO:0000256" key="1">
    <source>
        <dbReference type="ARBA" id="ARBA00006547"/>
    </source>
</evidence>
<gene>
    <name evidence="2" type="ORF">EA462_03825</name>
</gene>
<dbReference type="InterPro" id="IPR001447">
    <property type="entry name" value="Arylamine_N-AcTrfase"/>
</dbReference>
<dbReference type="InterPro" id="IPR038765">
    <property type="entry name" value="Papain-like_cys_pep_sf"/>
</dbReference>
<reference evidence="2 3" key="1">
    <citation type="submission" date="2018-10" db="EMBL/GenBank/DDBJ databases">
        <title>Natrarchaeobius chitinivorans gen. nov., sp. nov., and Natrarchaeobius haloalkaliphilus sp. nov., alkaliphilic, chitin-utilizing haloarchaea from hypersaline alkaline lakes.</title>
        <authorList>
            <person name="Sorokin D.Y."/>
            <person name="Elcheninov A.G."/>
            <person name="Kostrikina N.A."/>
            <person name="Bale N.J."/>
            <person name="Sinninghe Damste J.S."/>
            <person name="Khijniak T.V."/>
            <person name="Kublanov I.V."/>
            <person name="Toshchakov S.V."/>
        </authorList>
    </citation>
    <scope>NUCLEOTIDE SEQUENCE [LARGE SCALE GENOMIC DNA]</scope>
    <source>
        <strain evidence="2 3">AArcht-Sl</strain>
    </source>
</reference>
<sequence length="247" mass="27791">MDEKRYLGRIGVEIDRGPKTEFDRLVELQRRHLYTVPFTNWFVLENDGTTMQSSTVVPRIVSGGGGLCYDLNGSFAWLLERLGFDVTFVSARPVRDDGSYGPAYDHLALLVDDHVVDVGFGAFARQPLPLGGTQRTDVSGTYRVFFDDDGYVVQKRAERDWEESYRFDTQPRTAGEFEEMTVHHSTSPESPFTDELLVSIATENGRKTLSGTTLTVTNGDTRERRDVQPGTVTDVLTDEFGLETRTM</sequence>
<dbReference type="InterPro" id="IPR053710">
    <property type="entry name" value="Arylamine_NAT_domain_sf"/>
</dbReference>
<dbReference type="PANTHER" id="PTHR11786">
    <property type="entry name" value="N-HYDROXYARYLAMINE O-ACETYLTRANSFERASE"/>
    <property type="match status" value="1"/>
</dbReference>
<keyword evidence="2" id="KW-0808">Transferase</keyword>
<comment type="caution">
    <text evidence="2">The sequence shown here is derived from an EMBL/GenBank/DDBJ whole genome shotgun (WGS) entry which is preliminary data.</text>
</comment>
<dbReference type="OrthoDB" id="201800at2157"/>
<dbReference type="RefSeq" id="WP_124177250.1">
    <property type="nucleotide sequence ID" value="NZ_REFY01000002.1"/>
</dbReference>
<name>A0A3N6P606_9EURY</name>
<protein>
    <submittedName>
        <fullName evidence="2">Acetyltransferase</fullName>
    </submittedName>
</protein>
<keyword evidence="3" id="KW-1185">Reference proteome</keyword>
<comment type="similarity">
    <text evidence="1">Belongs to the arylamine N-acetyltransferase family.</text>
</comment>
<dbReference type="Pfam" id="PF00797">
    <property type="entry name" value="Acetyltransf_2"/>
    <property type="match status" value="1"/>
</dbReference>
<evidence type="ECO:0000313" key="3">
    <source>
        <dbReference type="Proteomes" id="UP000273828"/>
    </source>
</evidence>
<dbReference type="EMBL" id="REFY01000002">
    <property type="protein sequence ID" value="RQG91135.1"/>
    <property type="molecule type" value="Genomic_DNA"/>
</dbReference>
<proteinExistence type="inferred from homology"/>
<dbReference type="Gene3D" id="3.30.2140.20">
    <property type="match status" value="1"/>
</dbReference>
<dbReference type="PANTHER" id="PTHR11786:SF0">
    <property type="entry name" value="ARYLAMINE N-ACETYLTRANSFERASE 4-RELATED"/>
    <property type="match status" value="1"/>
</dbReference>
<accession>A0A3N6P606</accession>
<evidence type="ECO:0000313" key="2">
    <source>
        <dbReference type="EMBL" id="RQG91135.1"/>
    </source>
</evidence>
<dbReference type="SUPFAM" id="SSF54001">
    <property type="entry name" value="Cysteine proteinases"/>
    <property type="match status" value="1"/>
</dbReference>